<evidence type="ECO:0000256" key="1">
    <source>
        <dbReference type="ARBA" id="ARBA00022801"/>
    </source>
</evidence>
<feature type="chain" id="PRO_5031112717" evidence="2">
    <location>
        <begin position="36"/>
        <end position="340"/>
    </location>
</feature>
<dbReference type="Gene3D" id="3.40.50.1820">
    <property type="entry name" value="alpha/beta hydrolase"/>
    <property type="match status" value="1"/>
</dbReference>
<dbReference type="AlphaFoldDB" id="A0A7X2IVL7"/>
<evidence type="ECO:0000256" key="2">
    <source>
        <dbReference type="SAM" id="SignalP"/>
    </source>
</evidence>
<organism evidence="4 5">
    <name type="scientific">Pseudoduganella rivuli</name>
    <dbReference type="NCBI Taxonomy" id="2666085"/>
    <lineage>
        <taxon>Bacteria</taxon>
        <taxon>Pseudomonadati</taxon>
        <taxon>Pseudomonadota</taxon>
        <taxon>Betaproteobacteria</taxon>
        <taxon>Burkholderiales</taxon>
        <taxon>Oxalobacteraceae</taxon>
        <taxon>Telluria group</taxon>
        <taxon>Pseudoduganella</taxon>
    </lineage>
</organism>
<dbReference type="GO" id="GO:0006508">
    <property type="term" value="P:proteolysis"/>
    <property type="evidence" value="ECO:0007669"/>
    <property type="project" value="InterPro"/>
</dbReference>
<gene>
    <name evidence="4" type="ORF">GJ700_34195</name>
</gene>
<evidence type="ECO:0000313" key="4">
    <source>
        <dbReference type="EMBL" id="MRV76774.1"/>
    </source>
</evidence>
<feature type="domain" description="Peptidase S9 prolyl oligopeptidase catalytic" evidence="3">
    <location>
        <begin position="150"/>
        <end position="340"/>
    </location>
</feature>
<dbReference type="Proteomes" id="UP000446768">
    <property type="component" value="Unassembled WGS sequence"/>
</dbReference>
<comment type="caution">
    <text evidence="4">The sequence shown here is derived from an EMBL/GenBank/DDBJ whole genome shotgun (WGS) entry which is preliminary data.</text>
</comment>
<proteinExistence type="predicted"/>
<name>A0A7X2IVL7_9BURK</name>
<dbReference type="PANTHER" id="PTHR42776">
    <property type="entry name" value="SERINE PEPTIDASE S9 FAMILY MEMBER"/>
    <property type="match status" value="1"/>
</dbReference>
<dbReference type="InterPro" id="IPR029058">
    <property type="entry name" value="AB_hydrolase_fold"/>
</dbReference>
<keyword evidence="1" id="KW-0378">Hydrolase</keyword>
<dbReference type="SUPFAM" id="SSF53474">
    <property type="entry name" value="alpha/beta-Hydrolases"/>
    <property type="match status" value="1"/>
</dbReference>
<evidence type="ECO:0000259" key="3">
    <source>
        <dbReference type="Pfam" id="PF00326"/>
    </source>
</evidence>
<evidence type="ECO:0000313" key="5">
    <source>
        <dbReference type="Proteomes" id="UP000446768"/>
    </source>
</evidence>
<dbReference type="PANTHER" id="PTHR42776:SF27">
    <property type="entry name" value="DIPEPTIDYL PEPTIDASE FAMILY MEMBER 6"/>
    <property type="match status" value="1"/>
</dbReference>
<dbReference type="InterPro" id="IPR001375">
    <property type="entry name" value="Peptidase_S9_cat"/>
</dbReference>
<protein>
    <submittedName>
        <fullName evidence="4">Prolyl oligopeptidase family serine peptidase</fullName>
    </submittedName>
</protein>
<feature type="signal peptide" evidence="2">
    <location>
        <begin position="1"/>
        <end position="35"/>
    </location>
</feature>
<dbReference type="GO" id="GO:0004252">
    <property type="term" value="F:serine-type endopeptidase activity"/>
    <property type="evidence" value="ECO:0007669"/>
    <property type="project" value="TreeGrafter"/>
</dbReference>
<reference evidence="4 5" key="1">
    <citation type="submission" date="2019-11" db="EMBL/GenBank/DDBJ databases">
        <title>Novel species isolated from a subtropical stream in China.</title>
        <authorList>
            <person name="Lu H."/>
        </authorList>
    </citation>
    <scope>NUCLEOTIDE SEQUENCE [LARGE SCALE GENOMIC DNA]</scope>
    <source>
        <strain evidence="4 5">FT92W</strain>
    </source>
</reference>
<accession>A0A7X2IVL7</accession>
<dbReference type="Pfam" id="PF00326">
    <property type="entry name" value="Peptidase_S9"/>
    <property type="match status" value="1"/>
</dbReference>
<keyword evidence="5" id="KW-1185">Reference proteome</keyword>
<dbReference type="EMBL" id="WKJJ01000043">
    <property type="protein sequence ID" value="MRV76774.1"/>
    <property type="molecule type" value="Genomic_DNA"/>
</dbReference>
<keyword evidence="2" id="KW-0732">Signal</keyword>
<sequence length="340" mass="38339">MVIFSFLITSMPAHFLSRLCAIAATCCLLPGAAQAQAALFSSAPSVVSQTTCFTDKALNALLPKRSPDTSENVAAGNNDNRTRNEEMVRRLREQLDCFAFTYKVDGLTVDGHVVKPKRNDGRKLPVLVFNRGGNIRREPLSLRELVRDQMQWADQGYIVISSQYRGVGHDEFGGRDVNDVMALLPVIDGMPEADPEKIGMIGISRGNIMTYLAAARSRRIKAIAIWGGVSDLLTELPRRPEMERVMERLIPDYENNREQALKDRSVLYWLDRIDPKLPVLLLHGDADVQVSKENAVVMAQKLKEREQPYKLVIYPNGDHGLTKYPIPVRKELMEWFGRYL</sequence>